<comment type="caution">
    <text evidence="2">The sequence shown here is derived from an EMBL/GenBank/DDBJ whole genome shotgun (WGS) entry which is preliminary data.</text>
</comment>
<evidence type="ECO:0000313" key="2">
    <source>
        <dbReference type="EMBL" id="OLQ14326.1"/>
    </source>
</evidence>
<sequence length="397" mass="43612">MLGEYSPPRDMQRCVPREPARLSFMLGFPQEEKWVFVRPPPEWRPIWEEWVRRSVYRDELEELLCVKLKEAPDLSDTTPLEAGAHDGPLRLDIFCDSDWGGCVETLLSTDCHVVVLGGALVITSAQAQPGLPTTSSPDAELRGISRACREAIFVHDLAVLDFGLTVEVSGELPDKAPKDGQRVNGSRCFPSCLLLAIASTTVAQQILGVKAQPREEELIQWTLQTTMQLGLITWLVLLWFVRRWETACCSRALQRWRQPDRQPEDESSEPTSEPEEEAEAAASADELPAEVATPPIAAPARARPPQDLRPPAPEPEPLDGDAAATPPDLNTDPAAETPQTTTGSASAPGTTAQPRGDVLRTHAPHTSPLQELRWASFGTPEGPEGRYHRESLPQLLG</sequence>
<dbReference type="EMBL" id="LSRX01000016">
    <property type="protein sequence ID" value="OLQ14326.1"/>
    <property type="molecule type" value="Genomic_DNA"/>
</dbReference>
<protein>
    <submittedName>
        <fullName evidence="2">Uncharacterized protein</fullName>
    </submittedName>
</protein>
<evidence type="ECO:0000313" key="3">
    <source>
        <dbReference type="Proteomes" id="UP000186817"/>
    </source>
</evidence>
<proteinExistence type="predicted"/>
<feature type="compositionally biased region" description="Low complexity" evidence="1">
    <location>
        <begin position="280"/>
        <end position="305"/>
    </location>
</feature>
<accession>A0A1Q9F3S9</accession>
<feature type="compositionally biased region" description="Acidic residues" evidence="1">
    <location>
        <begin position="265"/>
        <end position="279"/>
    </location>
</feature>
<organism evidence="2 3">
    <name type="scientific">Symbiodinium microadriaticum</name>
    <name type="common">Dinoflagellate</name>
    <name type="synonym">Zooxanthella microadriatica</name>
    <dbReference type="NCBI Taxonomy" id="2951"/>
    <lineage>
        <taxon>Eukaryota</taxon>
        <taxon>Sar</taxon>
        <taxon>Alveolata</taxon>
        <taxon>Dinophyceae</taxon>
        <taxon>Suessiales</taxon>
        <taxon>Symbiodiniaceae</taxon>
        <taxon>Symbiodinium</taxon>
    </lineage>
</organism>
<feature type="region of interest" description="Disordered" evidence="1">
    <location>
        <begin position="255"/>
        <end position="397"/>
    </location>
</feature>
<evidence type="ECO:0000256" key="1">
    <source>
        <dbReference type="SAM" id="MobiDB-lite"/>
    </source>
</evidence>
<dbReference type="OrthoDB" id="1296755at2759"/>
<reference evidence="2 3" key="1">
    <citation type="submission" date="2016-02" db="EMBL/GenBank/DDBJ databases">
        <title>Genome analysis of coral dinoflagellate symbionts highlights evolutionary adaptations to a symbiotic lifestyle.</title>
        <authorList>
            <person name="Aranda M."/>
            <person name="Li Y."/>
            <person name="Liew Y.J."/>
            <person name="Baumgarten S."/>
            <person name="Simakov O."/>
            <person name="Wilson M."/>
            <person name="Piel J."/>
            <person name="Ashoor H."/>
            <person name="Bougouffa S."/>
            <person name="Bajic V.B."/>
            <person name="Ryu T."/>
            <person name="Ravasi T."/>
            <person name="Bayer T."/>
            <person name="Micklem G."/>
            <person name="Kim H."/>
            <person name="Bhak J."/>
            <person name="Lajeunesse T.C."/>
            <person name="Voolstra C.R."/>
        </authorList>
    </citation>
    <scope>NUCLEOTIDE SEQUENCE [LARGE SCALE GENOMIC DNA]</scope>
    <source>
        <strain evidence="2 3">CCMP2467</strain>
    </source>
</reference>
<dbReference type="Proteomes" id="UP000186817">
    <property type="component" value="Unassembled WGS sequence"/>
</dbReference>
<feature type="compositionally biased region" description="Low complexity" evidence="1">
    <location>
        <begin position="340"/>
        <end position="352"/>
    </location>
</feature>
<name>A0A1Q9F3S9_SYMMI</name>
<gene>
    <name evidence="2" type="ORF">AK812_SmicGene1470</name>
</gene>
<keyword evidence="3" id="KW-1185">Reference proteome</keyword>
<dbReference type="AlphaFoldDB" id="A0A1Q9F3S9"/>